<dbReference type="Gene3D" id="3.40.50.300">
    <property type="entry name" value="P-loop containing nucleotide triphosphate hydrolases"/>
    <property type="match status" value="2"/>
</dbReference>
<dbReference type="FunFam" id="3.40.50.300:FF:000575">
    <property type="entry name" value="ATP-dependent helicase hrpA"/>
    <property type="match status" value="1"/>
</dbReference>
<evidence type="ECO:0000256" key="1">
    <source>
        <dbReference type="ARBA" id="ARBA00022741"/>
    </source>
</evidence>
<comment type="caution">
    <text evidence="7">The sequence shown here is derived from an EMBL/GenBank/DDBJ whole genome shotgun (WGS) entry which is preliminary data.</text>
</comment>
<dbReference type="InterPro" id="IPR001650">
    <property type="entry name" value="Helicase_C-like"/>
</dbReference>
<gene>
    <name evidence="7" type="ORF">HNQ50_000269</name>
</gene>
<accession>A0A840R893</accession>
<keyword evidence="2 7" id="KW-0378">Hydrolase</keyword>
<dbReference type="GO" id="GO:0003724">
    <property type="term" value="F:RNA helicase activity"/>
    <property type="evidence" value="ECO:0007669"/>
    <property type="project" value="UniProtKB-EC"/>
</dbReference>
<evidence type="ECO:0000313" key="8">
    <source>
        <dbReference type="Proteomes" id="UP000543030"/>
    </source>
</evidence>
<evidence type="ECO:0000313" key="7">
    <source>
        <dbReference type="EMBL" id="MBB5189559.1"/>
    </source>
</evidence>
<dbReference type="SMART" id="SM00490">
    <property type="entry name" value="HELICc"/>
    <property type="match status" value="1"/>
</dbReference>
<proteinExistence type="predicted"/>
<keyword evidence="8" id="KW-1185">Reference proteome</keyword>
<dbReference type="RefSeq" id="WP_184096777.1">
    <property type="nucleotide sequence ID" value="NZ_JACHHN010000001.1"/>
</dbReference>
<dbReference type="GO" id="GO:0005524">
    <property type="term" value="F:ATP binding"/>
    <property type="evidence" value="ECO:0007669"/>
    <property type="project" value="UniProtKB-KW"/>
</dbReference>
<dbReference type="InterPro" id="IPR011545">
    <property type="entry name" value="DEAD/DEAH_box_helicase_dom"/>
</dbReference>
<dbReference type="Pfam" id="PF00271">
    <property type="entry name" value="Helicase_C"/>
    <property type="match status" value="1"/>
</dbReference>
<dbReference type="FunFam" id="1.20.120.1080:FF:000005">
    <property type="entry name" value="ATP-dependent helicase HrpA"/>
    <property type="match status" value="1"/>
</dbReference>
<dbReference type="PROSITE" id="PS51194">
    <property type="entry name" value="HELICASE_CTER"/>
    <property type="match status" value="1"/>
</dbReference>
<organism evidence="7 8">
    <name type="scientific">Silvimonas terrae</name>
    <dbReference type="NCBI Taxonomy" id="300266"/>
    <lineage>
        <taxon>Bacteria</taxon>
        <taxon>Pseudomonadati</taxon>
        <taxon>Pseudomonadota</taxon>
        <taxon>Betaproteobacteria</taxon>
        <taxon>Neisseriales</taxon>
        <taxon>Chitinibacteraceae</taxon>
        <taxon>Silvimonas</taxon>
    </lineage>
</organism>
<dbReference type="Pfam" id="PF21010">
    <property type="entry name" value="HA2_C"/>
    <property type="match status" value="1"/>
</dbReference>
<dbReference type="Proteomes" id="UP000543030">
    <property type="component" value="Unassembled WGS sequence"/>
</dbReference>
<dbReference type="InterPro" id="IPR010222">
    <property type="entry name" value="RNA_helicase_HrpA"/>
</dbReference>
<dbReference type="CDD" id="cd18791">
    <property type="entry name" value="SF2_C_RHA"/>
    <property type="match status" value="1"/>
</dbReference>
<dbReference type="SMART" id="SM00847">
    <property type="entry name" value="HA2"/>
    <property type="match status" value="1"/>
</dbReference>
<reference evidence="7 8" key="1">
    <citation type="submission" date="2020-08" db="EMBL/GenBank/DDBJ databases">
        <title>Genomic Encyclopedia of Type Strains, Phase IV (KMG-IV): sequencing the most valuable type-strain genomes for metagenomic binning, comparative biology and taxonomic classification.</title>
        <authorList>
            <person name="Goeker M."/>
        </authorList>
    </citation>
    <scope>NUCLEOTIDE SEQUENCE [LARGE SCALE GENOMIC DNA]</scope>
    <source>
        <strain evidence="7 8">DSM 18233</strain>
    </source>
</reference>
<dbReference type="PANTHER" id="PTHR18934">
    <property type="entry name" value="ATP-DEPENDENT RNA HELICASE"/>
    <property type="match status" value="1"/>
</dbReference>
<dbReference type="Pfam" id="PF04408">
    <property type="entry name" value="WHD_HA2"/>
    <property type="match status" value="1"/>
</dbReference>
<feature type="domain" description="Helicase C-terminal" evidence="6">
    <location>
        <begin position="272"/>
        <end position="444"/>
    </location>
</feature>
<dbReference type="SUPFAM" id="SSF52540">
    <property type="entry name" value="P-loop containing nucleoside triphosphate hydrolases"/>
    <property type="match status" value="1"/>
</dbReference>
<dbReference type="NCBIfam" id="NF008348">
    <property type="entry name" value="PRK11131.1"/>
    <property type="match status" value="1"/>
</dbReference>
<keyword evidence="1" id="KW-0547">Nucleotide-binding</keyword>
<dbReference type="GO" id="GO:0003723">
    <property type="term" value="F:RNA binding"/>
    <property type="evidence" value="ECO:0007669"/>
    <property type="project" value="TreeGrafter"/>
</dbReference>
<dbReference type="NCBIfam" id="TIGR01967">
    <property type="entry name" value="DEAH_box_HrpA"/>
    <property type="match status" value="1"/>
</dbReference>
<dbReference type="PROSITE" id="PS51192">
    <property type="entry name" value="HELICASE_ATP_BIND_1"/>
    <property type="match status" value="1"/>
</dbReference>
<dbReference type="InterPro" id="IPR024590">
    <property type="entry name" value="HrpA_C"/>
</dbReference>
<dbReference type="InterPro" id="IPR011709">
    <property type="entry name" value="DEAD-box_helicase_OB_fold"/>
</dbReference>
<dbReference type="PANTHER" id="PTHR18934:SF99">
    <property type="entry name" value="ATP-DEPENDENT RNA HELICASE DHX37-RELATED"/>
    <property type="match status" value="1"/>
</dbReference>
<dbReference type="SMART" id="SM00487">
    <property type="entry name" value="DEXDc"/>
    <property type="match status" value="1"/>
</dbReference>
<keyword evidence="4" id="KW-0067">ATP-binding</keyword>
<dbReference type="EMBL" id="JACHHN010000001">
    <property type="protein sequence ID" value="MBB5189559.1"/>
    <property type="molecule type" value="Genomic_DNA"/>
</dbReference>
<dbReference type="InterPro" id="IPR007502">
    <property type="entry name" value="Helicase-assoc_dom"/>
</dbReference>
<dbReference type="InterPro" id="IPR048333">
    <property type="entry name" value="HA2_WH"/>
</dbReference>
<dbReference type="Gene3D" id="1.20.120.1080">
    <property type="match status" value="1"/>
</dbReference>
<feature type="domain" description="Helicase ATP-binding" evidence="5">
    <location>
        <begin position="85"/>
        <end position="248"/>
    </location>
</feature>
<dbReference type="InterPro" id="IPR003593">
    <property type="entry name" value="AAA+_ATPase"/>
</dbReference>
<dbReference type="Pfam" id="PF00270">
    <property type="entry name" value="DEAD"/>
    <property type="match status" value="1"/>
</dbReference>
<dbReference type="GO" id="GO:0016787">
    <property type="term" value="F:hydrolase activity"/>
    <property type="evidence" value="ECO:0007669"/>
    <property type="project" value="UniProtKB-KW"/>
</dbReference>
<dbReference type="InterPro" id="IPR014001">
    <property type="entry name" value="Helicase_ATP-bd"/>
</dbReference>
<protein>
    <submittedName>
        <fullName evidence="7">ATP-dependent helicase HrpA</fullName>
        <ecNumber evidence="7">3.6.4.13</ecNumber>
    </submittedName>
</protein>
<dbReference type="EC" id="3.6.4.13" evidence="7"/>
<evidence type="ECO:0000256" key="2">
    <source>
        <dbReference type="ARBA" id="ARBA00022801"/>
    </source>
</evidence>
<dbReference type="InterPro" id="IPR027417">
    <property type="entry name" value="P-loop_NTPase"/>
</dbReference>
<sequence>MSTDLLAQLGEELQHCLARDRIGLQPKLRAAQQRAAQGKPVDRSLIELTQQIQASSRKYQQREQNLPRPTFDDALPVNQKRDDIREAIAANQVVIICGETGSGKTTQLPKICLELGRGKSGLIGHTQPRRLAARTVATRIAQELNSETGAVVGYKVRFADKTSEASYIKLMTDGILLAETLSDPLLSAYDTILIDEAHERSLNIDFLLGYLKQLLPQRPDLKVIVTSATIDADRFANHFTGAPVIEVSGRTYPVEVRYRPLQARDEDDAEIEMEEAIVNAVEELWRHDGTGDVLVFLPGEREIRETAEEFRKAKVRDAEVLPLLARLSNEEQQRIFRSSNGRRVVLATNVAETSLTVPGIRYVIDSGQARVNRYSPRAKVEQLLVEKISQASARQRAGRCGRVSSGICVRLYDEDDFNNRPAFTDPEIVRSSLAAVILRMAALKLGKVDDFPFLEAPSGRLVADGYQQLRELGAVDEEDRLTPVGRQLSRLPVDPKLGRMLLGGHQENCLKEILVIASAMSLQDPRERPFDARDAADRAQQRFVDEKSDFQSYLKLWHFFEEALANKQSNRQLVNLCHEHFLSYMRLREWRDLHRQLTDIAEDMEWRLNDKPGTYEQIHKALLTGLLGNIGMKQPEADEYLGARGIKFQIFPGSGLKRARPKWILAGDLVETTKLFGRCVAAIEPDWVEKLALHLVSRQYFDPHWEKEPAQVVASERVTLYGLPIVARRRVNYGRINPVEAREIFIREALVRFNFNTKAKFQEHNFDVLTEIEELEHKARRQDFLVDEEVLYAFFDQIIPPGIVNGAGFEAWRKEAEIANPKLLFLDREELMQRAAGMVTAEQFPTHFKLAEARLPLSYRFEPGHVLDGITLTLPLHQLNRVNAHVFDWLVPGMLREKITLLIKALPKSIRRLCVPVPDFVTRMLTELDSGADREAPLLPQLARAATRGIGQPVSEDDFASVELPLHLQMNFRVVDDASQELASGRDLVAIRAQLGEAAQMTFREAGGSGDEGGNEIEKTGINKWDFGDLPAKLTFKRQGRNTTGYPALVVDEPESCAILLFDTEHAAEAAHREGVVHLLRIELKEHVKQLQKSVPNFQQLALQLRSIGNADMLLDDLVNCICNRAFLGEDDAPRTKKAFDEQKSRARARLPSVRDAAIRALTEVVAEYGPVAQIANKPGQISHELKDQLNKLVFNGFMAATPWEQLPRLPVYLKAIKLRVDKRTANPARDAQRAAEVLDFEGKWRAEIEKWQRDGRDTAKLLPVRWMIEEWRISLFAQELRTPYPISLKRLSKLWEELLRR</sequence>
<evidence type="ECO:0000259" key="6">
    <source>
        <dbReference type="PROSITE" id="PS51194"/>
    </source>
</evidence>
<evidence type="ECO:0000259" key="5">
    <source>
        <dbReference type="PROSITE" id="PS51192"/>
    </source>
</evidence>
<dbReference type="SMART" id="SM00382">
    <property type="entry name" value="AAA"/>
    <property type="match status" value="1"/>
</dbReference>
<name>A0A840R893_9NEIS</name>
<keyword evidence="3 7" id="KW-0347">Helicase</keyword>
<dbReference type="Pfam" id="PF07717">
    <property type="entry name" value="OB_NTP_bind"/>
    <property type="match status" value="1"/>
</dbReference>
<evidence type="ECO:0000256" key="3">
    <source>
        <dbReference type="ARBA" id="ARBA00022806"/>
    </source>
</evidence>
<dbReference type="Pfam" id="PF11898">
    <property type="entry name" value="DUF3418"/>
    <property type="match status" value="1"/>
</dbReference>
<evidence type="ECO:0000256" key="4">
    <source>
        <dbReference type="ARBA" id="ARBA00022840"/>
    </source>
</evidence>